<comment type="similarity">
    <text evidence="1 4 7">Belongs to the tRNA pseudouridine synthase TruA family.</text>
</comment>
<evidence type="ECO:0000256" key="7">
    <source>
        <dbReference type="RuleBase" id="RU003792"/>
    </source>
</evidence>
<dbReference type="Pfam" id="PF01416">
    <property type="entry name" value="PseudoU_synth_1"/>
    <property type="match status" value="2"/>
</dbReference>
<dbReference type="Gene3D" id="3.30.70.660">
    <property type="entry name" value="Pseudouridine synthase I, catalytic domain, C-terminal subdomain"/>
    <property type="match status" value="1"/>
</dbReference>
<feature type="active site" description="Nucleophile" evidence="4 5">
    <location>
        <position position="57"/>
    </location>
</feature>
<dbReference type="InterPro" id="IPR020094">
    <property type="entry name" value="TruA/RsuA/RluB/E/F_N"/>
</dbReference>
<evidence type="ECO:0000256" key="2">
    <source>
        <dbReference type="ARBA" id="ARBA00022694"/>
    </source>
</evidence>
<dbReference type="InterPro" id="IPR001406">
    <property type="entry name" value="PsdUridine_synth_TruA"/>
</dbReference>
<dbReference type="NCBIfam" id="TIGR00071">
    <property type="entry name" value="hisT_truA"/>
    <property type="match status" value="1"/>
</dbReference>
<dbReference type="GO" id="GO:0031119">
    <property type="term" value="P:tRNA pseudouridine synthesis"/>
    <property type="evidence" value="ECO:0007669"/>
    <property type="project" value="UniProtKB-UniRule"/>
</dbReference>
<evidence type="ECO:0000256" key="1">
    <source>
        <dbReference type="ARBA" id="ARBA00009375"/>
    </source>
</evidence>
<dbReference type="EMBL" id="DQVE01000019">
    <property type="protein sequence ID" value="HIP98121.1"/>
    <property type="molecule type" value="Genomic_DNA"/>
</dbReference>
<dbReference type="PIRSF" id="PIRSF001430">
    <property type="entry name" value="tRNA_psdUrid_synth"/>
    <property type="match status" value="1"/>
</dbReference>
<dbReference type="PANTHER" id="PTHR11142:SF0">
    <property type="entry name" value="TRNA PSEUDOURIDINE SYNTHASE-LIKE 1"/>
    <property type="match status" value="1"/>
</dbReference>
<keyword evidence="2 4" id="KW-0819">tRNA processing</keyword>
<dbReference type="GO" id="GO:0003723">
    <property type="term" value="F:RNA binding"/>
    <property type="evidence" value="ECO:0007669"/>
    <property type="project" value="InterPro"/>
</dbReference>
<organism evidence="9 10">
    <name type="scientific">Aquifex aeolicus</name>
    <dbReference type="NCBI Taxonomy" id="63363"/>
    <lineage>
        <taxon>Bacteria</taxon>
        <taxon>Pseudomonadati</taxon>
        <taxon>Aquificota</taxon>
        <taxon>Aquificia</taxon>
        <taxon>Aquificales</taxon>
        <taxon>Aquificaceae</taxon>
        <taxon>Aquifex</taxon>
    </lineage>
</organism>
<evidence type="ECO:0000313" key="9">
    <source>
        <dbReference type="EMBL" id="HIP98121.1"/>
    </source>
</evidence>
<proteinExistence type="inferred from homology"/>
<dbReference type="InterPro" id="IPR020095">
    <property type="entry name" value="PsdUridine_synth_TruA_C"/>
</dbReference>
<comment type="catalytic activity">
    <reaction evidence="4 7">
        <text>uridine(38/39/40) in tRNA = pseudouridine(38/39/40) in tRNA</text>
        <dbReference type="Rhea" id="RHEA:22376"/>
        <dbReference type="Rhea" id="RHEA-COMP:10085"/>
        <dbReference type="Rhea" id="RHEA-COMP:10087"/>
        <dbReference type="ChEBI" id="CHEBI:65314"/>
        <dbReference type="ChEBI" id="CHEBI:65315"/>
        <dbReference type="EC" id="5.4.99.12"/>
    </reaction>
</comment>
<evidence type="ECO:0000259" key="8">
    <source>
        <dbReference type="Pfam" id="PF01416"/>
    </source>
</evidence>
<evidence type="ECO:0000256" key="6">
    <source>
        <dbReference type="PIRSR" id="PIRSR001430-2"/>
    </source>
</evidence>
<dbReference type="HAMAP" id="MF_00171">
    <property type="entry name" value="TruA"/>
    <property type="match status" value="1"/>
</dbReference>
<comment type="function">
    <text evidence="4">Formation of pseudouridine at positions 38, 39 and 40 in the anticodon stem and loop of transfer RNAs.</text>
</comment>
<gene>
    <name evidence="4 9" type="primary">truA</name>
    <name evidence="9" type="ORF">EYH37_01965</name>
</gene>
<protein>
    <recommendedName>
        <fullName evidence="4">tRNA pseudouridine synthase A</fullName>
        <ecNumber evidence="4">5.4.99.12</ecNumber>
    </recommendedName>
    <alternativeName>
        <fullName evidence="4">tRNA pseudouridine(38-40) synthase</fullName>
    </alternativeName>
    <alternativeName>
        <fullName evidence="4">tRNA pseudouridylate synthase I</fullName>
    </alternativeName>
    <alternativeName>
        <fullName evidence="4">tRNA-uridine isomerase I</fullName>
    </alternativeName>
</protein>
<dbReference type="InterPro" id="IPR020103">
    <property type="entry name" value="PsdUridine_synth_cat_dom_sf"/>
</dbReference>
<dbReference type="EC" id="5.4.99.12" evidence="4"/>
<dbReference type="Gene3D" id="3.30.70.580">
    <property type="entry name" value="Pseudouridine synthase I, catalytic domain, N-terminal subdomain"/>
    <property type="match status" value="1"/>
</dbReference>
<evidence type="ECO:0000313" key="10">
    <source>
        <dbReference type="Proteomes" id="UP000606463"/>
    </source>
</evidence>
<evidence type="ECO:0000256" key="4">
    <source>
        <dbReference type="HAMAP-Rule" id="MF_00171"/>
    </source>
</evidence>
<comment type="subunit">
    <text evidence="4">Homodimer.</text>
</comment>
<reference evidence="9" key="1">
    <citation type="journal article" date="2020" name="ISME J.">
        <title>Gammaproteobacteria mediating utilization of methyl-, sulfur- and petroleum organic compounds in deep ocean hydrothermal plumes.</title>
        <authorList>
            <person name="Zhou Z."/>
            <person name="Liu Y."/>
            <person name="Pan J."/>
            <person name="Cron B.R."/>
            <person name="Toner B.M."/>
            <person name="Anantharaman K."/>
            <person name="Breier J.A."/>
            <person name="Dick G.J."/>
            <person name="Li M."/>
        </authorList>
    </citation>
    <scope>NUCLEOTIDE SEQUENCE</scope>
    <source>
        <strain evidence="9">SZUA-1501</strain>
    </source>
</reference>
<keyword evidence="3 4" id="KW-0413">Isomerase</keyword>
<dbReference type="InterPro" id="IPR020097">
    <property type="entry name" value="PsdUridine_synth_TruA_a/b_dom"/>
</dbReference>
<dbReference type="CDD" id="cd02570">
    <property type="entry name" value="PseudoU_synth_EcTruA"/>
    <property type="match status" value="1"/>
</dbReference>
<accession>A0A9D0YNM8</accession>
<comment type="caution">
    <text evidence="9">The sequence shown here is derived from an EMBL/GenBank/DDBJ whole genome shotgun (WGS) entry which is preliminary data.</text>
</comment>
<feature type="domain" description="Pseudouridine synthase I TruA alpha/beta" evidence="8">
    <location>
        <begin position="14"/>
        <end position="108"/>
    </location>
</feature>
<dbReference type="SUPFAM" id="SSF55120">
    <property type="entry name" value="Pseudouridine synthase"/>
    <property type="match status" value="1"/>
</dbReference>
<feature type="binding site" evidence="4 6">
    <location>
        <position position="115"/>
    </location>
    <ligand>
        <name>substrate</name>
    </ligand>
</feature>
<comment type="caution">
    <text evidence="4">Lacks conserved residue(s) required for the propagation of feature annotation.</text>
</comment>
<dbReference type="AlphaFoldDB" id="A0A9D0YNM8"/>
<name>A0A9D0YNM8_AQUAO</name>
<dbReference type="GO" id="GO:0160147">
    <property type="term" value="F:tRNA pseudouridine(38-40) synthase activity"/>
    <property type="evidence" value="ECO:0007669"/>
    <property type="project" value="UniProtKB-EC"/>
</dbReference>
<evidence type="ECO:0000256" key="3">
    <source>
        <dbReference type="ARBA" id="ARBA00023235"/>
    </source>
</evidence>
<evidence type="ECO:0000256" key="5">
    <source>
        <dbReference type="PIRSR" id="PIRSR001430-1"/>
    </source>
</evidence>
<feature type="domain" description="Pseudouridine synthase I TruA alpha/beta" evidence="8">
    <location>
        <begin position="148"/>
        <end position="246"/>
    </location>
</feature>
<dbReference type="PANTHER" id="PTHR11142">
    <property type="entry name" value="PSEUDOURIDYLATE SYNTHASE"/>
    <property type="match status" value="1"/>
</dbReference>
<dbReference type="Proteomes" id="UP000606463">
    <property type="component" value="Unassembled WGS sequence"/>
</dbReference>
<sequence>MGVGYYNYLLELSFLGTGFHGWQYQPNVRTIQGELLKAIGKLFKVDWVPLVGCSRTDAGVHAEQFFANFKVDKFIEPYKVLKALNGTLPPEIAVKSVSLVPLSFNSRFSAKGKIYRYLIWNSKIRNPFLLDRAWHIPLELNFSAMEEAAKIFLGTHDFTSFSKNDDGRNPVITVEFLQLKREGDLIEIRIRASHFLRYMVRRMVATLVEVGKGGLKVEEVRHILEKKNPRLAPFNAKPYGLYLHKVFL</sequence>